<dbReference type="SMART" id="SM00226">
    <property type="entry name" value="LMWPc"/>
    <property type="match status" value="1"/>
</dbReference>
<gene>
    <name evidence="2" type="ORF">GCM10023307_12530</name>
</gene>
<evidence type="ECO:0000313" key="3">
    <source>
        <dbReference type="Proteomes" id="UP001499959"/>
    </source>
</evidence>
<dbReference type="Proteomes" id="UP001499959">
    <property type="component" value="Unassembled WGS sequence"/>
</dbReference>
<evidence type="ECO:0000259" key="1">
    <source>
        <dbReference type="SMART" id="SM00226"/>
    </source>
</evidence>
<keyword evidence="3" id="KW-1185">Reference proteome</keyword>
<comment type="caution">
    <text evidence="2">The sequence shown here is derived from an EMBL/GenBank/DDBJ whole genome shotgun (WGS) entry which is preliminary data.</text>
</comment>
<evidence type="ECO:0000313" key="2">
    <source>
        <dbReference type="EMBL" id="GAA4788905.1"/>
    </source>
</evidence>
<name>A0ABP9B257_9GAMM</name>
<organism evidence="2 3">
    <name type="scientific">Lysobacter hankyongensis</name>
    <dbReference type="NCBI Taxonomy" id="1176535"/>
    <lineage>
        <taxon>Bacteria</taxon>
        <taxon>Pseudomonadati</taxon>
        <taxon>Pseudomonadota</taxon>
        <taxon>Gammaproteobacteria</taxon>
        <taxon>Lysobacterales</taxon>
        <taxon>Lysobacteraceae</taxon>
        <taxon>Lysobacter</taxon>
    </lineage>
</organism>
<dbReference type="Gene3D" id="3.40.50.2300">
    <property type="match status" value="1"/>
</dbReference>
<accession>A0ABP9B257</accession>
<sequence>MILHGLLFRPFVAAHRVRWAILVRERSARRGLMTAHDLESAVSARVDRRIFRRIQPMPQKDKHWKLVYTRSEKLRRAEQLGMEYPCVEGLQLAERECVNVLFVCSRNQWRSPTAERVFRRHPLMSVRSAGTSPNARRTISADDLRWADVVMAMEHKHRDRIVAGFPRLVEHTPIHVLDIPDDYREMDPELIELLAQTVPPLLFG</sequence>
<proteinExistence type="predicted"/>
<dbReference type="InterPro" id="IPR036196">
    <property type="entry name" value="Ptyr_pPase_sf"/>
</dbReference>
<protein>
    <recommendedName>
        <fullName evidence="1">Phosphotyrosine protein phosphatase I domain-containing protein</fullName>
    </recommendedName>
</protein>
<dbReference type="EMBL" id="BAABJE010000005">
    <property type="protein sequence ID" value="GAA4788905.1"/>
    <property type="molecule type" value="Genomic_DNA"/>
</dbReference>
<reference evidence="3" key="1">
    <citation type="journal article" date="2019" name="Int. J. Syst. Evol. Microbiol.">
        <title>The Global Catalogue of Microorganisms (GCM) 10K type strain sequencing project: providing services to taxonomists for standard genome sequencing and annotation.</title>
        <authorList>
            <consortium name="The Broad Institute Genomics Platform"/>
            <consortium name="The Broad Institute Genome Sequencing Center for Infectious Disease"/>
            <person name="Wu L."/>
            <person name="Ma J."/>
        </authorList>
    </citation>
    <scope>NUCLEOTIDE SEQUENCE [LARGE SCALE GENOMIC DNA]</scope>
    <source>
        <strain evidence="3">JCM 18204</strain>
    </source>
</reference>
<dbReference type="InterPro" id="IPR023485">
    <property type="entry name" value="Ptyr_pPase"/>
</dbReference>
<dbReference type="SUPFAM" id="SSF52788">
    <property type="entry name" value="Phosphotyrosine protein phosphatases I"/>
    <property type="match status" value="1"/>
</dbReference>
<feature type="domain" description="Phosphotyrosine protein phosphatase I" evidence="1">
    <location>
        <begin position="98"/>
        <end position="204"/>
    </location>
</feature>